<dbReference type="HAMAP" id="MF_00623">
    <property type="entry name" value="Exosome_Rrp4"/>
    <property type="match status" value="1"/>
</dbReference>
<dbReference type="InterPro" id="IPR054371">
    <property type="entry name" value="RRP4_N"/>
</dbReference>
<dbReference type="Pfam" id="PF21266">
    <property type="entry name" value="S1_RRP4"/>
    <property type="match status" value="1"/>
</dbReference>
<dbReference type="EMBL" id="CP006577">
    <property type="protein sequence ID" value="AIG97308.1"/>
    <property type="molecule type" value="Genomic_DNA"/>
</dbReference>
<dbReference type="PROSITE" id="PS50084">
    <property type="entry name" value="KH_TYPE_1"/>
    <property type="match status" value="1"/>
</dbReference>
<accession>A0A075WIA6</accession>
<name>A0A075WIA6_ARCFL</name>
<dbReference type="GO" id="GO:0071034">
    <property type="term" value="P:CUT catabolic process"/>
    <property type="evidence" value="ECO:0007669"/>
    <property type="project" value="TreeGrafter"/>
</dbReference>
<evidence type="ECO:0000256" key="2">
    <source>
        <dbReference type="ARBA" id="ARBA00022490"/>
    </source>
</evidence>
<comment type="subcellular location">
    <subcellularLocation>
        <location evidence="5">Cytoplasm</location>
    </subcellularLocation>
</comment>
<dbReference type="SMART" id="SM00316">
    <property type="entry name" value="S1"/>
    <property type="match status" value="1"/>
</dbReference>
<dbReference type="Gene3D" id="3.30.1370.10">
    <property type="entry name" value="K Homology domain, type 1"/>
    <property type="match status" value="1"/>
</dbReference>
<dbReference type="SMR" id="A0A075WIA6"/>
<dbReference type="GO" id="GO:0071051">
    <property type="term" value="P:poly(A)-dependent snoRNA 3'-end processing"/>
    <property type="evidence" value="ECO:0007669"/>
    <property type="project" value="TreeGrafter"/>
</dbReference>
<dbReference type="SUPFAM" id="SSF50249">
    <property type="entry name" value="Nucleic acid-binding proteins"/>
    <property type="match status" value="1"/>
</dbReference>
<dbReference type="InterPro" id="IPR036612">
    <property type="entry name" value="KH_dom_type_1_sf"/>
</dbReference>
<comment type="similarity">
    <text evidence="1 5">Belongs to the RRP4 family.</text>
</comment>
<gene>
    <name evidence="5" type="primary">rrp4</name>
    <name evidence="7" type="ORF">AFULGI_00005000</name>
</gene>
<dbReference type="AlphaFoldDB" id="A0A075WIA6"/>
<comment type="subunit">
    <text evidence="5">Component of the archaeal exosome complex. Forms a trimer of Rrp4 and/or Csl4 subunits. The trimer associates with an hexameric ring-like arrangement composed of 3 Rrp41-Rrp42 heterodimers.</text>
</comment>
<dbReference type="PANTHER" id="PTHR21321:SF4">
    <property type="entry name" value="EXOSOME COMPLEX COMPONENT RRP4"/>
    <property type="match status" value="1"/>
</dbReference>
<keyword evidence="7" id="KW-0378">Hydrolase</keyword>
<dbReference type="InterPro" id="IPR004087">
    <property type="entry name" value="KH_dom"/>
</dbReference>
<reference evidence="7 8" key="1">
    <citation type="submission" date="2013-07" db="EMBL/GenBank/DDBJ databases">
        <title>Genome of Archaeoglobus fulgidus.</title>
        <authorList>
            <person name="Fiebig A."/>
            <person name="Birkeland N.-K."/>
        </authorList>
    </citation>
    <scope>NUCLEOTIDE SEQUENCE [LARGE SCALE GENOMIC DNA]</scope>
    <source>
        <strain evidence="7 8">DSM 8774</strain>
    </source>
</reference>
<dbReference type="InterPro" id="IPR023474">
    <property type="entry name" value="Rrp4"/>
</dbReference>
<keyword evidence="3 5" id="KW-0271">Exosome</keyword>
<keyword evidence="2 5" id="KW-0963">Cytoplasm</keyword>
<dbReference type="KEGG" id="afg:AFULGI_00005000"/>
<dbReference type="Proteomes" id="UP000028501">
    <property type="component" value="Chromosome"/>
</dbReference>
<dbReference type="GO" id="GO:0034475">
    <property type="term" value="P:U4 snRNA 3'-end processing"/>
    <property type="evidence" value="ECO:0007669"/>
    <property type="project" value="TreeGrafter"/>
</dbReference>
<feature type="domain" description="S1 motif" evidence="6">
    <location>
        <begin position="58"/>
        <end position="127"/>
    </location>
</feature>
<dbReference type="SUPFAM" id="SSF110324">
    <property type="entry name" value="Ribosomal L27 protein-like"/>
    <property type="match status" value="1"/>
</dbReference>
<dbReference type="GO" id="GO:0008143">
    <property type="term" value="F:poly(A) binding"/>
    <property type="evidence" value="ECO:0007669"/>
    <property type="project" value="InterPro"/>
</dbReference>
<dbReference type="PANTHER" id="PTHR21321">
    <property type="entry name" value="PNAS-3 RELATED"/>
    <property type="match status" value="1"/>
</dbReference>
<dbReference type="InterPro" id="IPR003029">
    <property type="entry name" value="S1_domain"/>
</dbReference>
<dbReference type="CDD" id="cd22524">
    <property type="entry name" value="KH-I_Rrp4_prokar"/>
    <property type="match status" value="1"/>
</dbReference>
<evidence type="ECO:0000256" key="3">
    <source>
        <dbReference type="ARBA" id="ARBA00022835"/>
    </source>
</evidence>
<dbReference type="GeneID" id="24794032"/>
<dbReference type="InterPro" id="IPR048565">
    <property type="entry name" value="S1_RRP4"/>
</dbReference>
<evidence type="ECO:0000313" key="7">
    <source>
        <dbReference type="EMBL" id="AIG97308.1"/>
    </source>
</evidence>
<evidence type="ECO:0000313" key="8">
    <source>
        <dbReference type="Proteomes" id="UP000028501"/>
    </source>
</evidence>
<dbReference type="Gene3D" id="2.40.50.100">
    <property type="match status" value="1"/>
</dbReference>
<evidence type="ECO:0000256" key="5">
    <source>
        <dbReference type="HAMAP-Rule" id="MF_00623"/>
    </source>
</evidence>
<dbReference type="SMART" id="SM00322">
    <property type="entry name" value="KH"/>
    <property type="match status" value="1"/>
</dbReference>
<organism evidence="7 8">
    <name type="scientific">Archaeoglobus fulgidus DSM 8774</name>
    <dbReference type="NCBI Taxonomy" id="1344584"/>
    <lineage>
        <taxon>Archaea</taxon>
        <taxon>Methanobacteriati</taxon>
        <taxon>Methanobacteriota</taxon>
        <taxon>Archaeoglobi</taxon>
        <taxon>Archaeoglobales</taxon>
        <taxon>Archaeoglobaceae</taxon>
        <taxon>Archaeoglobus</taxon>
    </lineage>
</organism>
<evidence type="ECO:0000256" key="4">
    <source>
        <dbReference type="ARBA" id="ARBA00022884"/>
    </source>
</evidence>
<dbReference type="Pfam" id="PF22625">
    <property type="entry name" value="ECR1_N_2"/>
    <property type="match status" value="1"/>
</dbReference>
<dbReference type="SUPFAM" id="SSF54791">
    <property type="entry name" value="Eukaryotic type KH-domain (KH-domain type I)"/>
    <property type="match status" value="1"/>
</dbReference>
<proteinExistence type="inferred from homology"/>
<dbReference type="InterPro" id="IPR004088">
    <property type="entry name" value="KH_dom_type_1"/>
</dbReference>
<dbReference type="RefSeq" id="WP_010877999.1">
    <property type="nucleotide sequence ID" value="NZ_CP006577.1"/>
</dbReference>
<evidence type="ECO:0000256" key="1">
    <source>
        <dbReference type="ARBA" id="ARBA00009155"/>
    </source>
</evidence>
<dbReference type="HOGENOM" id="CLU_071769_0_0_2"/>
<dbReference type="PROSITE" id="PS50126">
    <property type="entry name" value="S1"/>
    <property type="match status" value="1"/>
</dbReference>
<dbReference type="CDD" id="cd04454">
    <property type="entry name" value="S1_Rrp4_like"/>
    <property type="match status" value="1"/>
</dbReference>
<dbReference type="Pfam" id="PF15985">
    <property type="entry name" value="KH_6"/>
    <property type="match status" value="1"/>
</dbReference>
<comment type="function">
    <text evidence="5">Non-catalytic component of the exosome, which is a complex involved in RNA degradation. Increases the RNA binding and the efficiency of RNA degradation. Confers strong poly(A) specificity to the exosome.</text>
</comment>
<dbReference type="InterPro" id="IPR026699">
    <property type="entry name" value="Exosome_RNA_bind1/RRP40/RRP4"/>
</dbReference>
<dbReference type="GO" id="GO:0005737">
    <property type="term" value="C:cytoplasm"/>
    <property type="evidence" value="ECO:0007669"/>
    <property type="project" value="UniProtKB-SubCell"/>
</dbReference>
<dbReference type="GO" id="GO:0016787">
    <property type="term" value="F:hydrolase activity"/>
    <property type="evidence" value="ECO:0007669"/>
    <property type="project" value="UniProtKB-KW"/>
</dbReference>
<evidence type="ECO:0000259" key="6">
    <source>
        <dbReference type="PROSITE" id="PS50126"/>
    </source>
</evidence>
<dbReference type="GO" id="GO:0000467">
    <property type="term" value="P:exonucleolytic trimming to generate mature 3'-end of 5.8S rRNA from tricistronic rRNA transcript (SSU-rRNA, 5.8S rRNA, LSU-rRNA)"/>
    <property type="evidence" value="ECO:0007669"/>
    <property type="project" value="TreeGrafter"/>
</dbReference>
<dbReference type="NCBIfam" id="NF003181">
    <property type="entry name" value="PRK04163.1-1"/>
    <property type="match status" value="1"/>
</dbReference>
<dbReference type="InterPro" id="IPR012340">
    <property type="entry name" value="NA-bd_OB-fold"/>
</dbReference>
<protein>
    <recommendedName>
        <fullName evidence="5">Exosome complex component Rrp4</fullName>
    </recommendedName>
</protein>
<sequence>MRKIVLPGDLLSTNPRAAGYGTYVEGGKVYAKIIGLFDQTETHVRVIPLKGRYTPSVGDVVIGIIREVAANGWAVDIYSPYQAFLPVSENPEMKPNKKPNEVLDIGDAIIAKVLNIDPKMKVTLTMKDRICRPIRFGRIVAINPARVPRVIGKKGSMIKLLKSELDVQIVVGQNGLIWVNGDRRKVSIAEEAIYLIEQEAHTEGLTDRVAEFIKRRKADVGIQ</sequence>
<dbReference type="GO" id="GO:0000178">
    <property type="term" value="C:exosome (RNase complex)"/>
    <property type="evidence" value="ECO:0007669"/>
    <property type="project" value="UniProtKB-KW"/>
</dbReference>
<dbReference type="Gene3D" id="2.40.50.140">
    <property type="entry name" value="Nucleic acid-binding proteins"/>
    <property type="match status" value="1"/>
</dbReference>
<keyword evidence="4 5" id="KW-0694">RNA-binding</keyword>